<reference evidence="1" key="1">
    <citation type="journal article" date="2014" name="Front. Microbiol.">
        <title>High frequency of phylogenetically diverse reductive dehalogenase-homologous genes in deep subseafloor sedimentary metagenomes.</title>
        <authorList>
            <person name="Kawai M."/>
            <person name="Futagami T."/>
            <person name="Toyoda A."/>
            <person name="Takaki Y."/>
            <person name="Nishi S."/>
            <person name="Hori S."/>
            <person name="Arai W."/>
            <person name="Tsubouchi T."/>
            <person name="Morono Y."/>
            <person name="Uchiyama I."/>
            <person name="Ito T."/>
            <person name="Fujiyama A."/>
            <person name="Inagaki F."/>
            <person name="Takami H."/>
        </authorList>
    </citation>
    <scope>NUCLEOTIDE SEQUENCE</scope>
    <source>
        <strain evidence="1">Expedition CK06-06</strain>
    </source>
</reference>
<organism evidence="1">
    <name type="scientific">marine sediment metagenome</name>
    <dbReference type="NCBI Taxonomy" id="412755"/>
    <lineage>
        <taxon>unclassified sequences</taxon>
        <taxon>metagenomes</taxon>
        <taxon>ecological metagenomes</taxon>
    </lineage>
</organism>
<sequence length="36" mass="3632">MKKTTTILAVTLVIAGLVITTAANIPATETTTTNAS</sequence>
<comment type="caution">
    <text evidence="1">The sequence shown here is derived from an EMBL/GenBank/DDBJ whole genome shotgun (WGS) entry which is preliminary data.</text>
</comment>
<dbReference type="AlphaFoldDB" id="X0URQ1"/>
<evidence type="ECO:0008006" key="2">
    <source>
        <dbReference type="Google" id="ProtNLM"/>
    </source>
</evidence>
<proteinExistence type="predicted"/>
<gene>
    <name evidence="1" type="ORF">S01H1_31537</name>
</gene>
<evidence type="ECO:0000313" key="1">
    <source>
        <dbReference type="EMBL" id="GAF91160.1"/>
    </source>
</evidence>
<dbReference type="EMBL" id="BARS01019461">
    <property type="protein sequence ID" value="GAF91160.1"/>
    <property type="molecule type" value="Genomic_DNA"/>
</dbReference>
<accession>X0URQ1</accession>
<name>X0URQ1_9ZZZZ</name>
<protein>
    <recommendedName>
        <fullName evidence="2">Secreted protein</fullName>
    </recommendedName>
</protein>
<feature type="non-terminal residue" evidence="1">
    <location>
        <position position="36"/>
    </location>
</feature>